<dbReference type="STRING" id="1058.SAMN05421783_110133"/>
<keyword evidence="3" id="KW-0963">Cytoplasm</keyword>
<dbReference type="PANTHER" id="PTHR33799">
    <property type="entry name" value="PTS PERMEASE-RELATED-RELATED"/>
    <property type="match status" value="1"/>
</dbReference>
<sequence length="135" mass="14358">MSVGILMMTHHPCGEDLLRVATAILGGRPPGVEAMEVVNDVPCEIVTAEAAERLERLDTGEGVLILTDLYGSTPANVAVSLLAIHERSRVIAGLNLPMLLRALTYAALDLDAVAEKALQGGRDGVLLCSRRDDRT</sequence>
<dbReference type="CDD" id="cd00006">
    <property type="entry name" value="PTS_IIA_man"/>
    <property type="match status" value="1"/>
</dbReference>
<keyword evidence="7" id="KW-0418">Kinase</keyword>
<dbReference type="PROSITE" id="PS51096">
    <property type="entry name" value="PTS_EIIA_TYPE_4"/>
    <property type="match status" value="1"/>
</dbReference>
<dbReference type="GO" id="GO:0009401">
    <property type="term" value="P:phosphoenolpyruvate-dependent sugar phosphotransferase system"/>
    <property type="evidence" value="ECO:0007669"/>
    <property type="project" value="UniProtKB-KW"/>
</dbReference>
<gene>
    <name evidence="9" type="ORF">SAMN05421783_110133</name>
</gene>
<proteinExistence type="predicted"/>
<dbReference type="GO" id="GO:0005737">
    <property type="term" value="C:cytoplasm"/>
    <property type="evidence" value="ECO:0007669"/>
    <property type="project" value="UniProtKB-SubCell"/>
</dbReference>
<dbReference type="AlphaFoldDB" id="A0A1H2XCH6"/>
<dbReference type="GO" id="GO:0016020">
    <property type="term" value="C:membrane"/>
    <property type="evidence" value="ECO:0007669"/>
    <property type="project" value="InterPro"/>
</dbReference>
<evidence type="ECO:0000259" key="8">
    <source>
        <dbReference type="PROSITE" id="PS51096"/>
    </source>
</evidence>
<keyword evidence="4" id="KW-0762">Sugar transport</keyword>
<keyword evidence="6" id="KW-0598">Phosphotransferase system</keyword>
<keyword evidence="5" id="KW-0808">Transferase</keyword>
<evidence type="ECO:0000256" key="5">
    <source>
        <dbReference type="ARBA" id="ARBA00022679"/>
    </source>
</evidence>
<dbReference type="SUPFAM" id="SSF53062">
    <property type="entry name" value="PTS system fructose IIA component-like"/>
    <property type="match status" value="1"/>
</dbReference>
<evidence type="ECO:0000256" key="3">
    <source>
        <dbReference type="ARBA" id="ARBA00022490"/>
    </source>
</evidence>
<dbReference type="InterPro" id="IPR033887">
    <property type="entry name" value="PTS_IIA_man"/>
</dbReference>
<dbReference type="InterPro" id="IPR004701">
    <property type="entry name" value="PTS_EIIA_man-typ"/>
</dbReference>
<dbReference type="PANTHER" id="PTHR33799:SF1">
    <property type="entry name" value="PTS SYSTEM MANNOSE-SPECIFIC EIIAB COMPONENT-RELATED"/>
    <property type="match status" value="1"/>
</dbReference>
<keyword evidence="10" id="KW-1185">Reference proteome</keyword>
<evidence type="ECO:0000256" key="2">
    <source>
        <dbReference type="ARBA" id="ARBA00022448"/>
    </source>
</evidence>
<dbReference type="InterPro" id="IPR036662">
    <property type="entry name" value="PTS_EIIA_man-typ_sf"/>
</dbReference>
<feature type="domain" description="PTS EIIA type-4" evidence="8">
    <location>
        <begin position="2"/>
        <end position="125"/>
    </location>
</feature>
<dbReference type="InterPro" id="IPR051471">
    <property type="entry name" value="Bacterial_PTS_sugar_comp"/>
</dbReference>
<evidence type="ECO:0000256" key="6">
    <source>
        <dbReference type="ARBA" id="ARBA00022683"/>
    </source>
</evidence>
<reference evidence="10" key="1">
    <citation type="submission" date="2016-10" db="EMBL/GenBank/DDBJ databases">
        <authorList>
            <person name="Varghese N."/>
            <person name="Submissions S."/>
        </authorList>
    </citation>
    <scope>NUCLEOTIDE SEQUENCE [LARGE SCALE GENOMIC DNA]</scope>
    <source>
        <strain evidence="10">DSM 217</strain>
    </source>
</reference>
<evidence type="ECO:0000313" key="9">
    <source>
        <dbReference type="EMBL" id="SDW90446.1"/>
    </source>
</evidence>
<dbReference type="Pfam" id="PF03610">
    <property type="entry name" value="EIIA-man"/>
    <property type="match status" value="1"/>
</dbReference>
<dbReference type="GO" id="GO:0016301">
    <property type="term" value="F:kinase activity"/>
    <property type="evidence" value="ECO:0007669"/>
    <property type="project" value="UniProtKB-KW"/>
</dbReference>
<evidence type="ECO:0000256" key="4">
    <source>
        <dbReference type="ARBA" id="ARBA00022597"/>
    </source>
</evidence>
<dbReference type="Gene3D" id="3.40.50.510">
    <property type="entry name" value="Phosphotransferase system, mannose-type IIA component"/>
    <property type="match status" value="1"/>
</dbReference>
<dbReference type="EMBL" id="FNNZ01000010">
    <property type="protein sequence ID" value="SDW90446.1"/>
    <property type="molecule type" value="Genomic_DNA"/>
</dbReference>
<dbReference type="RefSeq" id="WP_093032272.1">
    <property type="nucleotide sequence ID" value="NZ_FNNZ01000010.1"/>
</dbReference>
<evidence type="ECO:0000256" key="7">
    <source>
        <dbReference type="ARBA" id="ARBA00022777"/>
    </source>
</evidence>
<organism evidence="9 10">
    <name type="scientific">Thiocapsa roseopersicina</name>
    <dbReference type="NCBI Taxonomy" id="1058"/>
    <lineage>
        <taxon>Bacteria</taxon>
        <taxon>Pseudomonadati</taxon>
        <taxon>Pseudomonadota</taxon>
        <taxon>Gammaproteobacteria</taxon>
        <taxon>Chromatiales</taxon>
        <taxon>Chromatiaceae</taxon>
        <taxon>Thiocapsa</taxon>
    </lineage>
</organism>
<evidence type="ECO:0000256" key="1">
    <source>
        <dbReference type="ARBA" id="ARBA00004496"/>
    </source>
</evidence>
<comment type="subcellular location">
    <subcellularLocation>
        <location evidence="1">Cytoplasm</location>
    </subcellularLocation>
</comment>
<accession>A0A1H2XCH6</accession>
<protein>
    <submittedName>
        <fullName evidence="9">PTS system, ascorbate-specific IIA component</fullName>
    </submittedName>
</protein>
<dbReference type="Proteomes" id="UP000198816">
    <property type="component" value="Unassembled WGS sequence"/>
</dbReference>
<name>A0A1H2XCH6_THIRO</name>
<dbReference type="OrthoDB" id="7065728at2"/>
<evidence type="ECO:0000313" key="10">
    <source>
        <dbReference type="Proteomes" id="UP000198816"/>
    </source>
</evidence>
<keyword evidence="2" id="KW-0813">Transport</keyword>